<gene>
    <name evidence="2" type="ORF">IRJ41_008576</name>
</gene>
<feature type="compositionally biased region" description="Low complexity" evidence="1">
    <location>
        <begin position="1"/>
        <end position="11"/>
    </location>
</feature>
<comment type="caution">
    <text evidence="2">The sequence shown here is derived from an EMBL/GenBank/DDBJ whole genome shotgun (WGS) entry which is preliminary data.</text>
</comment>
<feature type="non-terminal residue" evidence="2">
    <location>
        <position position="76"/>
    </location>
</feature>
<protein>
    <submittedName>
        <fullName evidence="2">Uncharacterized protein</fullName>
    </submittedName>
</protein>
<feature type="region of interest" description="Disordered" evidence="1">
    <location>
        <begin position="1"/>
        <end position="76"/>
    </location>
</feature>
<dbReference type="Proteomes" id="UP001059041">
    <property type="component" value="Linkage Group LG9"/>
</dbReference>
<sequence length="76" mass="8130">KDRPLLGARRGASGGPPGPLRGPKRVRGAGEADSIVSRPSETCTRTPSSLRGRRAASTTFVKTRGDRDRPKGRTLY</sequence>
<accession>A0A9W7WNG6</accession>
<dbReference type="AlphaFoldDB" id="A0A9W7WNG6"/>
<evidence type="ECO:0000256" key="1">
    <source>
        <dbReference type="SAM" id="MobiDB-lite"/>
    </source>
</evidence>
<evidence type="ECO:0000313" key="2">
    <source>
        <dbReference type="EMBL" id="KAI7805470.1"/>
    </source>
</evidence>
<feature type="compositionally biased region" description="Basic and acidic residues" evidence="1">
    <location>
        <begin position="63"/>
        <end position="76"/>
    </location>
</feature>
<proteinExistence type="predicted"/>
<reference evidence="2" key="1">
    <citation type="submission" date="2021-02" db="EMBL/GenBank/DDBJ databases">
        <title>Comparative genomics reveals that relaxation of natural selection precedes convergent phenotypic evolution of cavefish.</title>
        <authorList>
            <person name="Peng Z."/>
        </authorList>
    </citation>
    <scope>NUCLEOTIDE SEQUENCE</scope>
    <source>
        <tissue evidence="2">Muscle</tissue>
    </source>
</reference>
<feature type="compositionally biased region" description="Polar residues" evidence="1">
    <location>
        <begin position="37"/>
        <end position="49"/>
    </location>
</feature>
<evidence type="ECO:0000313" key="3">
    <source>
        <dbReference type="Proteomes" id="UP001059041"/>
    </source>
</evidence>
<name>A0A9W7WNG6_TRIRA</name>
<organism evidence="2 3">
    <name type="scientific">Triplophysa rosa</name>
    <name type="common">Cave loach</name>
    <dbReference type="NCBI Taxonomy" id="992332"/>
    <lineage>
        <taxon>Eukaryota</taxon>
        <taxon>Metazoa</taxon>
        <taxon>Chordata</taxon>
        <taxon>Craniata</taxon>
        <taxon>Vertebrata</taxon>
        <taxon>Euteleostomi</taxon>
        <taxon>Actinopterygii</taxon>
        <taxon>Neopterygii</taxon>
        <taxon>Teleostei</taxon>
        <taxon>Ostariophysi</taxon>
        <taxon>Cypriniformes</taxon>
        <taxon>Nemacheilidae</taxon>
        <taxon>Triplophysa</taxon>
    </lineage>
</organism>
<dbReference type="EMBL" id="JAFHDT010000009">
    <property type="protein sequence ID" value="KAI7805470.1"/>
    <property type="molecule type" value="Genomic_DNA"/>
</dbReference>
<keyword evidence="3" id="KW-1185">Reference proteome</keyword>